<organism evidence="1 2">
    <name type="scientific">Candidatus Lambdaproteobacteria bacterium RIFOXYD2_FULL_56_26</name>
    <dbReference type="NCBI Taxonomy" id="1817773"/>
    <lineage>
        <taxon>Bacteria</taxon>
        <taxon>Pseudomonadati</taxon>
        <taxon>Pseudomonadota</taxon>
        <taxon>Candidatus Lambdaproteobacteria</taxon>
    </lineage>
</organism>
<dbReference type="Proteomes" id="UP000177583">
    <property type="component" value="Unassembled WGS sequence"/>
</dbReference>
<sequence>MRKQPKFSQPQRELFMESTRVREALKTAILLSKAATSSHKVEIAEIGVVYIKDGFAAIMTLDGRWKRLTEENIEARLDELLADSQEDRIKERLQQMIFA</sequence>
<protein>
    <submittedName>
        <fullName evidence="1">Uncharacterized protein</fullName>
    </submittedName>
</protein>
<accession>A0A1F6GME7</accession>
<name>A0A1F6GME7_9PROT</name>
<proteinExistence type="predicted"/>
<comment type="caution">
    <text evidence="1">The sequence shown here is derived from an EMBL/GenBank/DDBJ whole genome shotgun (WGS) entry which is preliminary data.</text>
</comment>
<evidence type="ECO:0000313" key="2">
    <source>
        <dbReference type="Proteomes" id="UP000177583"/>
    </source>
</evidence>
<dbReference type="EMBL" id="MFNF01000059">
    <property type="protein sequence ID" value="OGG99293.1"/>
    <property type="molecule type" value="Genomic_DNA"/>
</dbReference>
<evidence type="ECO:0000313" key="1">
    <source>
        <dbReference type="EMBL" id="OGG99293.1"/>
    </source>
</evidence>
<reference evidence="1 2" key="1">
    <citation type="journal article" date="2016" name="Nat. Commun.">
        <title>Thousands of microbial genomes shed light on interconnected biogeochemical processes in an aquifer system.</title>
        <authorList>
            <person name="Anantharaman K."/>
            <person name="Brown C.T."/>
            <person name="Hug L.A."/>
            <person name="Sharon I."/>
            <person name="Castelle C.J."/>
            <person name="Probst A.J."/>
            <person name="Thomas B.C."/>
            <person name="Singh A."/>
            <person name="Wilkins M.J."/>
            <person name="Karaoz U."/>
            <person name="Brodie E.L."/>
            <person name="Williams K.H."/>
            <person name="Hubbard S.S."/>
            <person name="Banfield J.F."/>
        </authorList>
    </citation>
    <scope>NUCLEOTIDE SEQUENCE [LARGE SCALE GENOMIC DNA]</scope>
</reference>
<gene>
    <name evidence="1" type="ORF">A2557_02075</name>
</gene>
<dbReference type="AlphaFoldDB" id="A0A1F6GME7"/>